<comment type="caution">
    <text evidence="1">The sequence shown here is derived from an EMBL/GenBank/DDBJ whole genome shotgun (WGS) entry which is preliminary data.</text>
</comment>
<organism evidence="1">
    <name type="scientific">marine sediment metagenome</name>
    <dbReference type="NCBI Taxonomy" id="412755"/>
    <lineage>
        <taxon>unclassified sequences</taxon>
        <taxon>metagenomes</taxon>
        <taxon>ecological metagenomes</taxon>
    </lineage>
</organism>
<dbReference type="EMBL" id="LAZR01003758">
    <property type="protein sequence ID" value="KKN14991.1"/>
    <property type="molecule type" value="Genomic_DNA"/>
</dbReference>
<dbReference type="InterPro" id="IPR029063">
    <property type="entry name" value="SAM-dependent_MTases_sf"/>
</dbReference>
<proteinExistence type="predicted"/>
<dbReference type="Gene3D" id="3.40.50.150">
    <property type="entry name" value="Vaccinia Virus protein VP39"/>
    <property type="match status" value="1"/>
</dbReference>
<evidence type="ECO:0008006" key="2">
    <source>
        <dbReference type="Google" id="ProtNLM"/>
    </source>
</evidence>
<protein>
    <recommendedName>
        <fullName evidence="2">Class I SAM-dependent methyltransferase</fullName>
    </recommendedName>
</protein>
<accession>A0A0F9QPC0</accession>
<dbReference type="SUPFAM" id="SSF53335">
    <property type="entry name" value="S-adenosyl-L-methionine-dependent methyltransferases"/>
    <property type="match status" value="1"/>
</dbReference>
<dbReference type="AlphaFoldDB" id="A0A0F9QPC0"/>
<sequence>MRIHSNFPRPLLEQFRQQHQVNFFVETGTLHGDTAELAAMMFDQVWSCDINSRLIQLAKKRLKNYPNVSLSAEGSPDFLRRIKPELTQPTVYWLDAHWCGGPKPAKECCLIEELDAIGSFRVYGFDIDHSILLIDDVELMESPPPPPHDPTQWPTMVDIRAALDGWGEPYRFEYHQGPTSKILIVKPEL</sequence>
<evidence type="ECO:0000313" key="1">
    <source>
        <dbReference type="EMBL" id="KKN14991.1"/>
    </source>
</evidence>
<reference evidence="1" key="1">
    <citation type="journal article" date="2015" name="Nature">
        <title>Complex archaea that bridge the gap between prokaryotes and eukaryotes.</title>
        <authorList>
            <person name="Spang A."/>
            <person name="Saw J.H."/>
            <person name="Jorgensen S.L."/>
            <person name="Zaremba-Niedzwiedzka K."/>
            <person name="Martijn J."/>
            <person name="Lind A.E."/>
            <person name="van Eijk R."/>
            <person name="Schleper C."/>
            <person name="Guy L."/>
            <person name="Ettema T.J."/>
        </authorList>
    </citation>
    <scope>NUCLEOTIDE SEQUENCE</scope>
</reference>
<name>A0A0F9QPC0_9ZZZZ</name>
<gene>
    <name evidence="1" type="ORF">LCGC14_0990500</name>
</gene>